<name>A0A1Y3AP64_EURMA</name>
<reference evidence="2 3" key="1">
    <citation type="submission" date="2017-03" db="EMBL/GenBank/DDBJ databases">
        <title>Genome Survey of Euroglyphus maynei.</title>
        <authorList>
            <person name="Arlian L.G."/>
            <person name="Morgan M.S."/>
            <person name="Rider S.D."/>
        </authorList>
    </citation>
    <scope>NUCLEOTIDE SEQUENCE [LARGE SCALE GENOMIC DNA]</scope>
    <source>
        <strain evidence="2">Arlian Lab</strain>
        <tissue evidence="2">Whole body</tissue>
    </source>
</reference>
<evidence type="ECO:0000313" key="3">
    <source>
        <dbReference type="Proteomes" id="UP000194236"/>
    </source>
</evidence>
<dbReference type="InterPro" id="IPR027523">
    <property type="entry name" value="CLU_prot"/>
</dbReference>
<dbReference type="PANTHER" id="PTHR12601">
    <property type="entry name" value="EUKARYOTIC TRANSLATION INITIATION FACTOR 3 SUBUNIT EIF-3"/>
    <property type="match status" value="1"/>
</dbReference>
<evidence type="ECO:0000313" key="2">
    <source>
        <dbReference type="EMBL" id="OTF69624.1"/>
    </source>
</evidence>
<feature type="compositionally biased region" description="Low complexity" evidence="1">
    <location>
        <begin position="175"/>
        <end position="208"/>
    </location>
</feature>
<feature type="non-terminal residue" evidence="2">
    <location>
        <position position="1"/>
    </location>
</feature>
<dbReference type="OrthoDB" id="1414216at2759"/>
<dbReference type="AlphaFoldDB" id="A0A1Y3AP64"/>
<organism evidence="2 3">
    <name type="scientific">Euroglyphus maynei</name>
    <name type="common">Mayne's house dust mite</name>
    <dbReference type="NCBI Taxonomy" id="6958"/>
    <lineage>
        <taxon>Eukaryota</taxon>
        <taxon>Metazoa</taxon>
        <taxon>Ecdysozoa</taxon>
        <taxon>Arthropoda</taxon>
        <taxon>Chelicerata</taxon>
        <taxon>Arachnida</taxon>
        <taxon>Acari</taxon>
        <taxon>Acariformes</taxon>
        <taxon>Sarcoptiformes</taxon>
        <taxon>Astigmata</taxon>
        <taxon>Psoroptidia</taxon>
        <taxon>Analgoidea</taxon>
        <taxon>Pyroglyphidae</taxon>
        <taxon>Pyroglyphinae</taxon>
        <taxon>Euroglyphus</taxon>
    </lineage>
</organism>
<evidence type="ECO:0008006" key="4">
    <source>
        <dbReference type="Google" id="ProtNLM"/>
    </source>
</evidence>
<protein>
    <recommendedName>
        <fullName evidence="4">Clustered mitochondria protein-like protein</fullName>
    </recommendedName>
</protein>
<proteinExistence type="predicted"/>
<dbReference type="Pfam" id="PF13424">
    <property type="entry name" value="TPR_12"/>
    <property type="match status" value="1"/>
</dbReference>
<feature type="region of interest" description="Disordered" evidence="1">
    <location>
        <begin position="147"/>
        <end position="208"/>
    </location>
</feature>
<accession>A0A1Y3AP64</accession>
<dbReference type="GO" id="GO:0003729">
    <property type="term" value="F:mRNA binding"/>
    <property type="evidence" value="ECO:0007669"/>
    <property type="project" value="TreeGrafter"/>
</dbReference>
<dbReference type="GO" id="GO:0048312">
    <property type="term" value="P:intracellular distribution of mitochondria"/>
    <property type="evidence" value="ECO:0007669"/>
    <property type="project" value="TreeGrafter"/>
</dbReference>
<dbReference type="GO" id="GO:0005737">
    <property type="term" value="C:cytoplasm"/>
    <property type="evidence" value="ECO:0007669"/>
    <property type="project" value="TreeGrafter"/>
</dbReference>
<dbReference type="EMBL" id="MUJZ01069494">
    <property type="protein sequence ID" value="OTF69624.1"/>
    <property type="molecule type" value="Genomic_DNA"/>
</dbReference>
<comment type="caution">
    <text evidence="2">The sequence shown here is derived from an EMBL/GenBank/DDBJ whole genome shotgun (WGS) entry which is preliminary data.</text>
</comment>
<dbReference type="Proteomes" id="UP000194236">
    <property type="component" value="Unassembled WGS sequence"/>
</dbReference>
<dbReference type="PANTHER" id="PTHR12601:SF6">
    <property type="entry name" value="CLUSTERED MITOCHONDRIA PROTEIN HOMOLOG"/>
    <property type="match status" value="1"/>
</dbReference>
<dbReference type="Gene3D" id="1.25.40.10">
    <property type="entry name" value="Tetratricopeptide repeat domain"/>
    <property type="match status" value="1"/>
</dbReference>
<evidence type="ECO:0000256" key="1">
    <source>
        <dbReference type="SAM" id="MobiDB-lite"/>
    </source>
</evidence>
<dbReference type="InterPro" id="IPR011990">
    <property type="entry name" value="TPR-like_helical_dom_sf"/>
</dbReference>
<keyword evidence="3" id="KW-1185">Reference proteome</keyword>
<gene>
    <name evidence="2" type="ORF">BLA29_007002</name>
</gene>
<sequence length="208" mass="23640">GEYDYSLRFLEHALQLNLRYFGKRNLKVALSYHLVARTLSCMGDFRGALNNEKETYLIYKKELGENHEKTKESSDCLRHLTNQAVVLQKKMNEIYKGNVNTIIPPIQIQPPSINSVMELLNVINGILFLHISAQDVENLRELQTIKTKRQQNQQKVDDNDEESTSQMNNGDYQDKQQQSSSTKSTNNDTAGNSDNLNNNNSAIMAASS</sequence>